<evidence type="ECO:0000256" key="11">
    <source>
        <dbReference type="ARBA" id="ARBA00023152"/>
    </source>
</evidence>
<gene>
    <name evidence="14" type="ORF">MAUB_05610</name>
</gene>
<keyword evidence="15" id="KW-1185">Reference proteome</keyword>
<evidence type="ECO:0000259" key="13">
    <source>
        <dbReference type="Pfam" id="PF00224"/>
    </source>
</evidence>
<dbReference type="InterPro" id="IPR001697">
    <property type="entry name" value="Pyr_Knase"/>
</dbReference>
<evidence type="ECO:0000256" key="10">
    <source>
        <dbReference type="ARBA" id="ARBA00022842"/>
    </source>
</evidence>
<dbReference type="Gene3D" id="2.40.33.10">
    <property type="entry name" value="PK beta-barrel domain-like"/>
    <property type="match status" value="2"/>
</dbReference>
<keyword evidence="7" id="KW-0547">Nucleotide-binding</keyword>
<keyword evidence="10" id="KW-0460">Magnesium</keyword>
<dbReference type="InterPro" id="IPR015793">
    <property type="entry name" value="Pyrv_Knase_brl"/>
</dbReference>
<dbReference type="SUPFAM" id="SSF50800">
    <property type="entry name" value="PK beta-barrel domain-like"/>
    <property type="match status" value="1"/>
</dbReference>
<keyword evidence="5" id="KW-0808">Transferase</keyword>
<keyword evidence="9" id="KW-0067">ATP-binding</keyword>
<dbReference type="InterPro" id="IPR015813">
    <property type="entry name" value="Pyrv/PenolPyrv_kinase-like_dom"/>
</dbReference>
<evidence type="ECO:0000256" key="7">
    <source>
        <dbReference type="ARBA" id="ARBA00022741"/>
    </source>
</evidence>
<evidence type="ECO:0000256" key="6">
    <source>
        <dbReference type="ARBA" id="ARBA00022723"/>
    </source>
</evidence>
<evidence type="ECO:0000256" key="4">
    <source>
        <dbReference type="ARBA" id="ARBA00012142"/>
    </source>
</evidence>
<keyword evidence="6" id="KW-0479">Metal-binding</keyword>
<dbReference type="Pfam" id="PF00224">
    <property type="entry name" value="PK"/>
    <property type="match status" value="2"/>
</dbReference>
<dbReference type="Gene3D" id="3.20.20.60">
    <property type="entry name" value="Phosphoenolpyruvate-binding domains"/>
    <property type="match status" value="2"/>
</dbReference>
<evidence type="ECO:0000313" key="15">
    <source>
        <dbReference type="Proteomes" id="UP000465609"/>
    </source>
</evidence>
<dbReference type="Proteomes" id="UP000465609">
    <property type="component" value="Chromosome"/>
</dbReference>
<sequence length="621" mass="68338">MLNMKNDVEPTSQQLNKLLDDVDELLTQLSAAERMWSRWLADVTAEHRSSARNMVHYWAIRQSDLRDLQFRLSAYGLSSLGRSEPHVEATLISVRSAISAMLGDGFQPETAADSSGDRGADLLRNRTQELLGPDPVDRGTRIMVTLPSNAAVDPALVRQLVESGMNIARINCAHDDADAWRSMARHVRQAAEAAGRSCLVAMDLAGPKLRTGPLEPGPRCVKLRPRRNELGQVTAPAQAWLTTTDAPLAPPETGMPSIKVPRKWLDRRRVGDVLHLHDTRGSKRRLELQAWVHTASKSGGFVIAAAKTTYLATGTILNVQGMDDPTHIGELPQTEQKLILHRGDILELTRDCLPARVTAGCPHRIGCTLPEIFDHVRLGERVYLDDGRISGEVVTVEPDALGVRIDHAADMGSRLRAGKGVNVPESRLPISALTKQDLSDLSTVVELADLVEMSFVRCPSDVTQLLDELNRLDDGALGVVLKIETRQAFENLPQLLLTVMQRGHVGVMIARGDLAVECGYERLAELQEEILWLCEAAHLPVIWATQVLEQLAQTGNPSRAEISDAAMSERAECVMLNKGPHINDAVVVLDSILRRMADHHYKKTALLPPLHSWRPDTTANC</sequence>
<dbReference type="EMBL" id="AP022577">
    <property type="protein sequence ID" value="BBX82688.1"/>
    <property type="molecule type" value="Genomic_DNA"/>
</dbReference>
<dbReference type="SUPFAM" id="SSF51621">
    <property type="entry name" value="Phosphoenolpyruvate/pyruvate domain"/>
    <property type="match status" value="1"/>
</dbReference>
<comment type="cofactor">
    <cofactor evidence="1">
        <name>K(+)</name>
        <dbReference type="ChEBI" id="CHEBI:29103"/>
    </cofactor>
</comment>
<evidence type="ECO:0000313" key="14">
    <source>
        <dbReference type="EMBL" id="BBX82688.1"/>
    </source>
</evidence>
<evidence type="ECO:0000256" key="9">
    <source>
        <dbReference type="ARBA" id="ARBA00022840"/>
    </source>
</evidence>
<reference evidence="14 15" key="1">
    <citation type="journal article" date="2019" name="Emerg. Microbes Infect.">
        <title>Comprehensive subspecies identification of 175 nontuberculous mycobacteria species based on 7547 genomic profiles.</title>
        <authorList>
            <person name="Matsumoto Y."/>
            <person name="Kinjo T."/>
            <person name="Motooka D."/>
            <person name="Nabeya D."/>
            <person name="Jung N."/>
            <person name="Uechi K."/>
            <person name="Horii T."/>
            <person name="Iida T."/>
            <person name="Fujita J."/>
            <person name="Nakamura S."/>
        </authorList>
    </citation>
    <scope>NUCLEOTIDE SEQUENCE [LARGE SCALE GENOMIC DNA]</scope>
    <source>
        <strain evidence="14 15">JCM 15296</strain>
    </source>
</reference>
<evidence type="ECO:0000256" key="1">
    <source>
        <dbReference type="ARBA" id="ARBA00001958"/>
    </source>
</evidence>
<dbReference type="NCBIfam" id="NF011314">
    <property type="entry name" value="PRK14725.1"/>
    <property type="match status" value="1"/>
</dbReference>
<dbReference type="PANTHER" id="PTHR11817">
    <property type="entry name" value="PYRUVATE KINASE"/>
    <property type="match status" value="1"/>
</dbReference>
<protein>
    <recommendedName>
        <fullName evidence="4">pyruvate kinase</fullName>
        <ecNumber evidence="4">2.7.1.40</ecNumber>
    </recommendedName>
</protein>
<keyword evidence="11" id="KW-0324">Glycolysis</keyword>
<feature type="domain" description="Pyruvate kinase barrel" evidence="13">
    <location>
        <begin position="314"/>
        <end position="577"/>
    </location>
</feature>
<keyword evidence="12 14" id="KW-0670">Pyruvate</keyword>
<accession>A0ABM7I7X0</accession>
<feature type="domain" description="Pyruvate kinase barrel" evidence="13">
    <location>
        <begin position="139"/>
        <end position="223"/>
    </location>
</feature>
<name>A0ABM7I7X0_9MYCO</name>
<organism evidence="14 15">
    <name type="scientific">Mycolicibacterium aubagnense</name>
    <dbReference type="NCBI Taxonomy" id="319707"/>
    <lineage>
        <taxon>Bacteria</taxon>
        <taxon>Bacillati</taxon>
        <taxon>Actinomycetota</taxon>
        <taxon>Actinomycetes</taxon>
        <taxon>Mycobacteriales</taxon>
        <taxon>Mycobacteriaceae</taxon>
        <taxon>Mycolicibacterium</taxon>
    </lineage>
</organism>
<evidence type="ECO:0000256" key="3">
    <source>
        <dbReference type="ARBA" id="ARBA00008663"/>
    </source>
</evidence>
<evidence type="ECO:0000256" key="8">
    <source>
        <dbReference type="ARBA" id="ARBA00022777"/>
    </source>
</evidence>
<evidence type="ECO:0000256" key="12">
    <source>
        <dbReference type="ARBA" id="ARBA00023317"/>
    </source>
</evidence>
<keyword evidence="8 14" id="KW-0418">Kinase</keyword>
<dbReference type="InterPro" id="IPR040442">
    <property type="entry name" value="Pyrv_kinase-like_dom_sf"/>
</dbReference>
<dbReference type="EC" id="2.7.1.40" evidence="4"/>
<evidence type="ECO:0000256" key="5">
    <source>
        <dbReference type="ARBA" id="ARBA00022679"/>
    </source>
</evidence>
<dbReference type="InterPro" id="IPR015806">
    <property type="entry name" value="Pyrv_Knase_insert_dom_sf"/>
</dbReference>
<dbReference type="GO" id="GO:0016301">
    <property type="term" value="F:kinase activity"/>
    <property type="evidence" value="ECO:0007669"/>
    <property type="project" value="UniProtKB-KW"/>
</dbReference>
<comment type="pathway">
    <text evidence="2">Carbohydrate degradation; glycolysis; pyruvate from D-glyceraldehyde 3-phosphate: step 5/5.</text>
</comment>
<comment type="similarity">
    <text evidence="3">Belongs to the pyruvate kinase family.</text>
</comment>
<evidence type="ECO:0000256" key="2">
    <source>
        <dbReference type="ARBA" id="ARBA00004997"/>
    </source>
</evidence>
<proteinExistence type="inferred from homology"/>
<dbReference type="InterPro" id="IPR011037">
    <property type="entry name" value="Pyrv_Knase-like_insert_dom_sf"/>
</dbReference>